<keyword evidence="2" id="KW-0614">Plasmid</keyword>
<reference evidence="2 3" key="1">
    <citation type="journal article" date="2011" name="J. Bacteriol.">
        <title>Complete genome sequence of the plant growth-promoting endophyte Burkholderia phytofirmans strain PsJN.</title>
        <authorList>
            <person name="Weilharter A."/>
            <person name="Mitter B."/>
            <person name="Shin M.V."/>
            <person name="Chain P.S."/>
            <person name="Nowak J."/>
            <person name="Sessitsch A."/>
        </authorList>
    </citation>
    <scope>NUCLEOTIDE SEQUENCE [LARGE SCALE GENOMIC DNA]</scope>
    <source>
        <strain evidence="3">DSM 17436 / LMG 22146 / PsJN</strain>
        <plasmid evidence="2 3">pBPHYT01</plasmid>
    </source>
</reference>
<dbReference type="RefSeq" id="WP_012430912.1">
    <property type="nucleotide sequence ID" value="NC_010679.1"/>
</dbReference>
<accession>B2TGY6</accession>
<dbReference type="eggNOG" id="ENOG5033IFI">
    <property type="taxonomic scope" value="Bacteria"/>
</dbReference>
<sequence precursor="true">MSLIIDATLAMAIGAIAISQADMQAVRTAQVNNAVQTGQYMYGLQQAVNKYVAVNGDVISGRTTGSLTNPTGTAITIANPTAPTLAELQTNGFLPAGYTTTNPSQLSFAVNITPTNCPGVGCQLPATITSSQYKVNGAVRNDLLSYAVTAAGLDGGQSLAGSPGQYTSYGRTWTMPNSTNAAGQLMMRAGMLTTGYVDTLPYYKLDGSRALTGQMNANGQNIANVGTMTANLAQANTVNAGTANVSGTATINGNANVGGTVSANQVVANYAQSNGNAYVAGTTTTGAVNTNSATVNGDEYVAGNHTVNGVLTAHNLVQLPALAWAGYGCSGNGVTTDPNGQLLSCQSGVWTAAGSVSTIAVDSGGWQSSAIAACPAPYTLTGGSCDMYRGSDGREISPRTCAPSGNAYYCNEGNGGSCIAHAICAQ</sequence>
<gene>
    <name evidence="2" type="ordered locus">Bphyt_7249</name>
</gene>
<dbReference type="KEGG" id="bpy:Bphyt_7249"/>
<keyword evidence="1" id="KW-0732">Signal</keyword>
<geneLocation type="plasmid" evidence="2 3">
    <name>pBPHYT01</name>
</geneLocation>
<evidence type="ECO:0000313" key="3">
    <source>
        <dbReference type="Proteomes" id="UP000001739"/>
    </source>
</evidence>
<organism evidence="2 3">
    <name type="scientific">Paraburkholderia phytofirmans (strain DSM 17436 / LMG 22146 / PsJN)</name>
    <name type="common">Burkholderia phytofirmans</name>
    <dbReference type="NCBI Taxonomy" id="398527"/>
    <lineage>
        <taxon>Bacteria</taxon>
        <taxon>Pseudomonadati</taxon>
        <taxon>Pseudomonadota</taxon>
        <taxon>Betaproteobacteria</taxon>
        <taxon>Burkholderiales</taxon>
        <taxon>Burkholderiaceae</taxon>
        <taxon>Paraburkholderia</taxon>
    </lineage>
</organism>
<proteinExistence type="predicted"/>
<evidence type="ECO:0000313" key="2">
    <source>
        <dbReference type="EMBL" id="ACD21535.1"/>
    </source>
</evidence>
<dbReference type="HOGENOM" id="CLU_688263_0_0_4"/>
<feature type="chain" id="PRO_5002780785" description="Shufflon system plasmid conjugative transfer pilus tip adhesin PilV" evidence="1">
    <location>
        <begin position="22"/>
        <end position="426"/>
    </location>
</feature>
<protein>
    <recommendedName>
        <fullName evidence="4">Shufflon system plasmid conjugative transfer pilus tip adhesin PilV</fullName>
    </recommendedName>
</protein>
<dbReference type="AlphaFoldDB" id="B2TGY6"/>
<name>B2TGY6_PARPJ</name>
<dbReference type="Proteomes" id="UP000001739">
    <property type="component" value="Plasmid pBPHYT01"/>
</dbReference>
<dbReference type="OrthoDB" id="9071880at2"/>
<feature type="signal peptide" evidence="1">
    <location>
        <begin position="1"/>
        <end position="21"/>
    </location>
</feature>
<evidence type="ECO:0000256" key="1">
    <source>
        <dbReference type="SAM" id="SignalP"/>
    </source>
</evidence>
<evidence type="ECO:0008006" key="4">
    <source>
        <dbReference type="Google" id="ProtNLM"/>
    </source>
</evidence>
<dbReference type="EMBL" id="CP001054">
    <property type="protein sequence ID" value="ACD21535.1"/>
    <property type="molecule type" value="Genomic_DNA"/>
</dbReference>